<comment type="caution">
    <text evidence="9">The sequence shown here is derived from an EMBL/GenBank/DDBJ whole genome shotgun (WGS) entry which is preliminary data.</text>
</comment>
<evidence type="ECO:0000256" key="3">
    <source>
        <dbReference type="ARBA" id="ARBA00023125"/>
    </source>
</evidence>
<dbReference type="PANTHER" id="PTHR35807:SF1">
    <property type="entry name" value="TRANSCRIPTIONAL REGULATOR REDD"/>
    <property type="match status" value="1"/>
</dbReference>
<dbReference type="InterPro" id="IPR027417">
    <property type="entry name" value="P-loop_NTPase"/>
</dbReference>
<organism evidence="9 10">
    <name type="scientific">Paractinoplanes rishiriensis</name>
    <dbReference type="NCBI Taxonomy" id="1050105"/>
    <lineage>
        <taxon>Bacteria</taxon>
        <taxon>Bacillati</taxon>
        <taxon>Actinomycetota</taxon>
        <taxon>Actinomycetes</taxon>
        <taxon>Micromonosporales</taxon>
        <taxon>Micromonosporaceae</taxon>
        <taxon>Paractinoplanes</taxon>
    </lineage>
</organism>
<keyword evidence="4" id="KW-0804">Transcription</keyword>
<dbReference type="PANTHER" id="PTHR35807">
    <property type="entry name" value="TRANSCRIPTIONAL REGULATOR REDD-RELATED"/>
    <property type="match status" value="1"/>
</dbReference>
<dbReference type="SUPFAM" id="SSF48452">
    <property type="entry name" value="TPR-like"/>
    <property type="match status" value="3"/>
</dbReference>
<evidence type="ECO:0000256" key="6">
    <source>
        <dbReference type="PROSITE-ProRule" id="PRU01091"/>
    </source>
</evidence>
<dbReference type="PROSITE" id="PS50005">
    <property type="entry name" value="TPR"/>
    <property type="match status" value="1"/>
</dbReference>
<dbReference type="InterPro" id="IPR011990">
    <property type="entry name" value="TPR-like_helical_dom_sf"/>
</dbReference>
<dbReference type="SUPFAM" id="SSF52540">
    <property type="entry name" value="P-loop containing nucleoside triphosphate hydrolases"/>
    <property type="match status" value="1"/>
</dbReference>
<comment type="similarity">
    <text evidence="1">Belongs to the AfsR/DnrI/RedD regulatory family.</text>
</comment>
<reference evidence="9" key="1">
    <citation type="submission" date="2021-01" db="EMBL/GenBank/DDBJ databases">
        <title>Whole genome shotgun sequence of Actinoplanes rishiriensis NBRC 108556.</title>
        <authorList>
            <person name="Komaki H."/>
            <person name="Tamura T."/>
        </authorList>
    </citation>
    <scope>NUCLEOTIDE SEQUENCE</scope>
    <source>
        <strain evidence="9">NBRC 108556</strain>
    </source>
</reference>
<dbReference type="Pfam" id="PF03704">
    <property type="entry name" value="BTAD"/>
    <property type="match status" value="1"/>
</dbReference>
<evidence type="ECO:0000256" key="5">
    <source>
        <dbReference type="PROSITE-ProRule" id="PRU00339"/>
    </source>
</evidence>
<dbReference type="InterPro" id="IPR019734">
    <property type="entry name" value="TPR_rpt"/>
</dbReference>
<dbReference type="SMART" id="SM01043">
    <property type="entry name" value="BTAD"/>
    <property type="match status" value="1"/>
</dbReference>
<dbReference type="InterPro" id="IPR036388">
    <property type="entry name" value="WH-like_DNA-bd_sf"/>
</dbReference>
<dbReference type="RefSeq" id="WP_203786752.1">
    <property type="nucleotide sequence ID" value="NZ_BOMV01000077.1"/>
</dbReference>
<dbReference type="InterPro" id="IPR016032">
    <property type="entry name" value="Sig_transdc_resp-reg_C-effctor"/>
</dbReference>
<dbReference type="SUPFAM" id="SSF46894">
    <property type="entry name" value="C-terminal effector domain of the bipartite response regulators"/>
    <property type="match status" value="1"/>
</dbReference>
<accession>A0A919N0L3</accession>
<protein>
    <submittedName>
        <fullName evidence="9">SARP family transcriptional regulator</fullName>
    </submittedName>
</protein>
<evidence type="ECO:0000313" key="9">
    <source>
        <dbReference type="EMBL" id="GIE99770.1"/>
    </source>
</evidence>
<dbReference type="GO" id="GO:0003677">
    <property type="term" value="F:DNA binding"/>
    <property type="evidence" value="ECO:0007669"/>
    <property type="project" value="UniProtKB-UniRule"/>
</dbReference>
<evidence type="ECO:0000256" key="1">
    <source>
        <dbReference type="ARBA" id="ARBA00005820"/>
    </source>
</evidence>
<dbReference type="CDD" id="cd15831">
    <property type="entry name" value="BTAD"/>
    <property type="match status" value="1"/>
</dbReference>
<dbReference type="Gene3D" id="1.25.40.10">
    <property type="entry name" value="Tetratricopeptide repeat domain"/>
    <property type="match status" value="2"/>
</dbReference>
<dbReference type="SMART" id="SM00028">
    <property type="entry name" value="TPR"/>
    <property type="match status" value="7"/>
</dbReference>
<evidence type="ECO:0000256" key="2">
    <source>
        <dbReference type="ARBA" id="ARBA00023015"/>
    </source>
</evidence>
<proteinExistence type="inferred from homology"/>
<dbReference type="GO" id="GO:0000160">
    <property type="term" value="P:phosphorelay signal transduction system"/>
    <property type="evidence" value="ECO:0007669"/>
    <property type="project" value="InterPro"/>
</dbReference>
<keyword evidence="5" id="KW-0802">TPR repeat</keyword>
<dbReference type="PROSITE" id="PS51755">
    <property type="entry name" value="OMPR_PHOB"/>
    <property type="match status" value="1"/>
</dbReference>
<dbReference type="AlphaFoldDB" id="A0A919N0L3"/>
<dbReference type="InterPro" id="IPR051677">
    <property type="entry name" value="AfsR-DnrI-RedD_regulator"/>
</dbReference>
<dbReference type="PRINTS" id="PR00364">
    <property type="entry name" value="DISEASERSIST"/>
</dbReference>
<keyword evidence="3 6" id="KW-0238">DNA-binding</keyword>
<keyword evidence="10" id="KW-1185">Reference proteome</keyword>
<feature type="domain" description="OmpR/PhoB-type" evidence="8">
    <location>
        <begin position="1"/>
        <end position="95"/>
    </location>
</feature>
<dbReference type="GO" id="GO:0006355">
    <property type="term" value="P:regulation of DNA-templated transcription"/>
    <property type="evidence" value="ECO:0007669"/>
    <property type="project" value="InterPro"/>
</dbReference>
<dbReference type="InterPro" id="IPR005158">
    <property type="entry name" value="BTAD"/>
</dbReference>
<feature type="DNA-binding region" description="OmpR/PhoB-type" evidence="6">
    <location>
        <begin position="1"/>
        <end position="95"/>
    </location>
</feature>
<evidence type="ECO:0000256" key="7">
    <source>
        <dbReference type="SAM" id="MobiDB-lite"/>
    </source>
</evidence>
<evidence type="ECO:0000256" key="4">
    <source>
        <dbReference type="ARBA" id="ARBA00023163"/>
    </source>
</evidence>
<evidence type="ECO:0000313" key="10">
    <source>
        <dbReference type="Proteomes" id="UP000636960"/>
    </source>
</evidence>
<sequence length="1059" mass="110333">MTDLELRVLGAVESRAGTTTLTLGPRKQRFVLAVLALEVNRPVAVDRLVDLAWPVSPPRTAGHAIQVCISGLRAAFAGHDGLEIHTDGPSYRLAADPMRIDAHRFRALLGAAADAGDDTTRLALLAEALALWTGPPLHGVAPPEIGERLGAGLTESWRGAIEDAVDARLRLGQHRELVDELTALAAAEPHRERLAAQLMLALYRCGRTGDALAVARATRQRLADELGLDPGPHVQRLELAIMRQDPALLSPAGRDRGGVVPAQLPAPVVGFAGRDEQLDEVDALVPADGGAVVVTVVGAAGVGKTALAVQWAQRRRDRFPDGQLYLNLGGYGGSPVPPGQALGTFLRALGTPAEQVPVDPVEAGALYRSLVADRRMLVVLDNAAGPDQVRPLLPGGTRCATLVTSRERLTGLVARDGARPVTLAALPAGEATALLTGLLGARATGDPAGTAELARLCGRLPLALRIAAAHLACRPRLLVADLVAELGAGDRLGMLAVPGDDQHAVRAAFDLSYAALRPETSRLFRLAGLTPGGEVTAPSAAAAADLEPPRAARLLAELADAHLVEELAPGRYALHDLLHLYAAELAEAEDPPHERAAARHRLYDWHLSGVSAAGGLLYPQMQRLPLPDGLPVRTFGGPAAALAWLDAERAALVALVRHGAADPALHRHAWLLADALRGYFWTRRHAADWLACAGAGLAAAEAGGDPRGQAAAHLSLAQASRSLSRHDDAIRHFGAARSLAARAGWRQGAAAALGSSANVYRDLGRLAESADQHRQALLIYRENGGRGGEAVCLGNLGNVLVESGRLDEGIERLTEGMALYRELGSAGGQAMMHNSLGYAHLGAGRTDEALAAFDRALALHREAGSREGEADTLVNIGEAHRDAGRYAEATRIGRAGLDLAVDTGDRRVEADAHNLLGSIHTRSGEPGPAADRHRAALRLADDEGHGKGTAAAQLGLAEAHLAAGRAGDAYTAAVEALDVAHRTGFGLLEADARTVAAAAALAGAAGPQPAAEHARQARDAHRRIGRPAAERLAQQLLDQAAAQIPGISGTGPSQSSGGR</sequence>
<dbReference type="Gene3D" id="1.10.10.10">
    <property type="entry name" value="Winged helix-like DNA-binding domain superfamily/Winged helix DNA-binding domain"/>
    <property type="match status" value="1"/>
</dbReference>
<dbReference type="Pfam" id="PF13424">
    <property type="entry name" value="TPR_12"/>
    <property type="match status" value="2"/>
</dbReference>
<dbReference type="InterPro" id="IPR001867">
    <property type="entry name" value="OmpR/PhoB-type_DNA-bd"/>
</dbReference>
<dbReference type="Proteomes" id="UP000636960">
    <property type="component" value="Unassembled WGS sequence"/>
</dbReference>
<gene>
    <name evidence="9" type="ORF">Ari01nite_72350</name>
</gene>
<name>A0A919N0L3_9ACTN</name>
<dbReference type="SMART" id="SM00862">
    <property type="entry name" value="Trans_reg_C"/>
    <property type="match status" value="1"/>
</dbReference>
<feature type="region of interest" description="Disordered" evidence="7">
    <location>
        <begin position="1005"/>
        <end position="1028"/>
    </location>
</feature>
<evidence type="ECO:0000259" key="8">
    <source>
        <dbReference type="PROSITE" id="PS51755"/>
    </source>
</evidence>
<dbReference type="EMBL" id="BOMV01000077">
    <property type="protein sequence ID" value="GIE99770.1"/>
    <property type="molecule type" value="Genomic_DNA"/>
</dbReference>
<keyword evidence="2" id="KW-0805">Transcription regulation</keyword>
<dbReference type="Gene3D" id="3.40.50.300">
    <property type="entry name" value="P-loop containing nucleotide triphosphate hydrolases"/>
    <property type="match status" value="1"/>
</dbReference>
<feature type="repeat" description="TPR" evidence="5">
    <location>
        <begin position="830"/>
        <end position="863"/>
    </location>
</feature>